<dbReference type="OrthoDB" id="10257284at2759"/>
<evidence type="ECO:0000313" key="1">
    <source>
        <dbReference type="EMBL" id="PIO56548.1"/>
    </source>
</evidence>
<accession>A0A2G9TF84</accession>
<dbReference type="InterPro" id="IPR029033">
    <property type="entry name" value="His_PPase_superfam"/>
</dbReference>
<name>A0A2G9TF84_TELCI</name>
<sequence>EKNGFKGPDWYEMNKEEIHNLYNKVFAYNVGAGDNKALQLKQGKLLHTILEFFKTKKAEHEKNGKIEKRKLVVYSTQDWILQALLNGIGAVKEAIGETIPNFNSMIMFEMRVKDKAYTMQ</sequence>
<dbReference type="Proteomes" id="UP000230423">
    <property type="component" value="Unassembled WGS sequence"/>
</dbReference>
<evidence type="ECO:0000313" key="2">
    <source>
        <dbReference type="Proteomes" id="UP000230423"/>
    </source>
</evidence>
<gene>
    <name evidence="1" type="ORF">TELCIR_22052</name>
</gene>
<dbReference type="Gene3D" id="3.40.50.1240">
    <property type="entry name" value="Phosphoglycerate mutase-like"/>
    <property type="match status" value="1"/>
</dbReference>
<feature type="non-terminal residue" evidence="1">
    <location>
        <position position="1"/>
    </location>
</feature>
<dbReference type="AlphaFoldDB" id="A0A2G9TF84"/>
<dbReference type="SUPFAM" id="SSF53254">
    <property type="entry name" value="Phosphoglycerate mutase-like"/>
    <property type="match status" value="1"/>
</dbReference>
<feature type="non-terminal residue" evidence="1">
    <location>
        <position position="120"/>
    </location>
</feature>
<reference evidence="1 2" key="1">
    <citation type="submission" date="2015-09" db="EMBL/GenBank/DDBJ databases">
        <title>Draft genome of the parasitic nematode Teladorsagia circumcincta isolate WARC Sus (inbred).</title>
        <authorList>
            <person name="Mitreva M."/>
        </authorList>
    </citation>
    <scope>NUCLEOTIDE SEQUENCE [LARGE SCALE GENOMIC DNA]</scope>
    <source>
        <strain evidence="1 2">S</strain>
    </source>
</reference>
<dbReference type="EMBL" id="KZ375103">
    <property type="protein sequence ID" value="PIO56548.1"/>
    <property type="molecule type" value="Genomic_DNA"/>
</dbReference>
<keyword evidence="2" id="KW-1185">Reference proteome</keyword>
<organism evidence="1 2">
    <name type="scientific">Teladorsagia circumcincta</name>
    <name type="common">Brown stomach worm</name>
    <name type="synonym">Ostertagia circumcincta</name>
    <dbReference type="NCBI Taxonomy" id="45464"/>
    <lineage>
        <taxon>Eukaryota</taxon>
        <taxon>Metazoa</taxon>
        <taxon>Ecdysozoa</taxon>
        <taxon>Nematoda</taxon>
        <taxon>Chromadorea</taxon>
        <taxon>Rhabditida</taxon>
        <taxon>Rhabditina</taxon>
        <taxon>Rhabditomorpha</taxon>
        <taxon>Strongyloidea</taxon>
        <taxon>Trichostrongylidae</taxon>
        <taxon>Teladorsagia</taxon>
    </lineage>
</organism>
<dbReference type="GO" id="GO:0016791">
    <property type="term" value="F:phosphatase activity"/>
    <property type="evidence" value="ECO:0007669"/>
    <property type="project" value="UniProtKB-ARBA"/>
</dbReference>
<proteinExistence type="predicted"/>
<protein>
    <submittedName>
        <fullName evidence="1">Uncharacterized protein</fullName>
    </submittedName>
</protein>